<comment type="caution">
    <text evidence="2">The sequence shown here is derived from an EMBL/GenBank/DDBJ whole genome shotgun (WGS) entry which is preliminary data.</text>
</comment>
<feature type="region of interest" description="Disordered" evidence="1">
    <location>
        <begin position="47"/>
        <end position="103"/>
    </location>
</feature>
<keyword evidence="3" id="KW-1185">Reference proteome</keyword>
<dbReference type="EMBL" id="JAKEIP010000089">
    <property type="protein sequence ID" value="MCF1596139.1"/>
    <property type="molecule type" value="Genomic_DNA"/>
</dbReference>
<feature type="region of interest" description="Disordered" evidence="1">
    <location>
        <begin position="1"/>
        <end position="21"/>
    </location>
</feature>
<dbReference type="AlphaFoldDB" id="A0A9X1TMX3"/>
<dbReference type="RefSeq" id="WP_234764451.1">
    <property type="nucleotide sequence ID" value="NZ_JAKEIP010000089.1"/>
</dbReference>
<organism evidence="2 3">
    <name type="scientific">Streptomyces muensis</name>
    <dbReference type="NCBI Taxonomy" id="1077944"/>
    <lineage>
        <taxon>Bacteria</taxon>
        <taxon>Bacillati</taxon>
        <taxon>Actinomycetota</taxon>
        <taxon>Actinomycetes</taxon>
        <taxon>Kitasatosporales</taxon>
        <taxon>Streptomycetaceae</taxon>
        <taxon>Streptomyces</taxon>
    </lineage>
</organism>
<gene>
    <name evidence="2" type="ORF">L0P92_21585</name>
</gene>
<evidence type="ECO:0000313" key="3">
    <source>
        <dbReference type="Proteomes" id="UP001139384"/>
    </source>
</evidence>
<dbReference type="Proteomes" id="UP001139384">
    <property type="component" value="Unassembled WGS sequence"/>
</dbReference>
<protein>
    <submittedName>
        <fullName evidence="2">Uncharacterized protein</fullName>
    </submittedName>
</protein>
<sequence length="103" mass="11686">MRHKDEGEIKHALGIDSGRNLSKDKMMRFAAMMPDMGTEMALKIVEPSGTRPSGFSGFQGHPQERTRQGRPDLGTTMENHREGGTRYRRSRLGCGFRRRQDHG</sequence>
<accession>A0A9X1TMX3</accession>
<feature type="compositionally biased region" description="Basic residues" evidence="1">
    <location>
        <begin position="86"/>
        <end position="103"/>
    </location>
</feature>
<proteinExistence type="predicted"/>
<reference evidence="2" key="1">
    <citation type="submission" date="2022-01" db="EMBL/GenBank/DDBJ databases">
        <title>Draft Genome Sequences of Seven Type Strains of the Genus Streptomyces.</title>
        <authorList>
            <person name="Aziz S."/>
            <person name="Coretto E."/>
            <person name="Chronakova A."/>
            <person name="Sproer C."/>
            <person name="Huber K."/>
            <person name="Nouioui I."/>
            <person name="Gross H."/>
        </authorList>
    </citation>
    <scope>NUCLEOTIDE SEQUENCE</scope>
    <source>
        <strain evidence="2">DSM 103493</strain>
    </source>
</reference>
<feature type="compositionally biased region" description="Basic and acidic residues" evidence="1">
    <location>
        <begin position="1"/>
        <end position="13"/>
    </location>
</feature>
<evidence type="ECO:0000256" key="1">
    <source>
        <dbReference type="SAM" id="MobiDB-lite"/>
    </source>
</evidence>
<evidence type="ECO:0000313" key="2">
    <source>
        <dbReference type="EMBL" id="MCF1596139.1"/>
    </source>
</evidence>
<name>A0A9X1TMX3_STRM4</name>